<keyword evidence="2" id="KW-1185">Reference proteome</keyword>
<gene>
    <name evidence="1" type="ORF">M6B22_16960</name>
</gene>
<dbReference type="RefSeq" id="WP_269442742.1">
    <property type="nucleotide sequence ID" value="NZ_CP097463.1"/>
</dbReference>
<reference evidence="1" key="1">
    <citation type="submission" date="2022-05" db="EMBL/GenBank/DDBJ databases">
        <title>Jatrophihabitans sp. SB3-54 whole genome sequence.</title>
        <authorList>
            <person name="Suh M.K."/>
            <person name="Eom M.K."/>
            <person name="Kim J.S."/>
            <person name="Kim H.S."/>
            <person name="Do H.E."/>
            <person name="Shin Y.K."/>
            <person name="Lee J.-S."/>
        </authorList>
    </citation>
    <scope>NUCLEOTIDE SEQUENCE</scope>
    <source>
        <strain evidence="1">SB3-54</strain>
    </source>
</reference>
<accession>A0ABY7JZB9</accession>
<sequence>MASSAAGLRDRTTPLRERQRIVRSRNRFWRPEEIAGAASTKKHLLADLVAEGDLRRVRRGLYWRGTKSPLGMSPPPTDALVRELAPGPGVGPAGLYAANLLHLSTQVPRRAEIAVPTRAPEGVGSVKFAARPARTGRVKAGLNPTEVALLEILESWERAVEVPPAEAWTRLRDLLVSGQARADRVARASQTEPGQVRARLRRLLRFADRPDLAEKVPEPDERTTAEAIRALRDVS</sequence>
<evidence type="ECO:0000313" key="1">
    <source>
        <dbReference type="EMBL" id="WAX56211.1"/>
    </source>
</evidence>
<organism evidence="1 2">
    <name type="scientific">Jatrophihabitans cynanchi</name>
    <dbReference type="NCBI Taxonomy" id="2944128"/>
    <lineage>
        <taxon>Bacteria</taxon>
        <taxon>Bacillati</taxon>
        <taxon>Actinomycetota</taxon>
        <taxon>Actinomycetes</taxon>
        <taxon>Jatrophihabitantales</taxon>
        <taxon>Jatrophihabitantaceae</taxon>
        <taxon>Jatrophihabitans</taxon>
    </lineage>
</organism>
<proteinExistence type="predicted"/>
<dbReference type="Proteomes" id="UP001164693">
    <property type="component" value="Chromosome"/>
</dbReference>
<evidence type="ECO:0000313" key="2">
    <source>
        <dbReference type="Proteomes" id="UP001164693"/>
    </source>
</evidence>
<dbReference type="EMBL" id="CP097463">
    <property type="protein sequence ID" value="WAX56211.1"/>
    <property type="molecule type" value="Genomic_DNA"/>
</dbReference>
<protein>
    <submittedName>
        <fullName evidence="1">Type IV toxin-antitoxin system AbiEi family antitoxin domain-containing protein</fullName>
    </submittedName>
</protein>
<name>A0ABY7JZB9_9ACTN</name>